<accession>A0ABX1VYV7</accession>
<name>A0ABX1VYV7_9SPHI</name>
<reference evidence="1 2" key="1">
    <citation type="submission" date="2020-05" db="EMBL/GenBank/DDBJ databases">
        <authorList>
            <person name="Khan S.A."/>
            <person name="Jeon C.O."/>
            <person name="Chun B.H."/>
        </authorList>
    </citation>
    <scope>NUCLEOTIDE SEQUENCE [LARGE SCALE GENOMIC DNA]</scope>
    <source>
        <strain evidence="1 2">S1162</strain>
    </source>
</reference>
<gene>
    <name evidence="1" type="ORF">HK413_01275</name>
</gene>
<comment type="caution">
    <text evidence="1">The sequence shown here is derived from an EMBL/GenBank/DDBJ whole genome shotgun (WGS) entry which is preliminary data.</text>
</comment>
<evidence type="ECO:0000313" key="2">
    <source>
        <dbReference type="Proteomes" id="UP000566071"/>
    </source>
</evidence>
<proteinExistence type="predicted"/>
<protein>
    <submittedName>
        <fullName evidence="1">Uncharacterized protein</fullName>
    </submittedName>
</protein>
<organism evidence="1 2">
    <name type="scientific">Mucilaginibacter humi</name>
    <dbReference type="NCBI Taxonomy" id="2732510"/>
    <lineage>
        <taxon>Bacteria</taxon>
        <taxon>Pseudomonadati</taxon>
        <taxon>Bacteroidota</taxon>
        <taxon>Sphingobacteriia</taxon>
        <taxon>Sphingobacteriales</taxon>
        <taxon>Sphingobacteriaceae</taxon>
        <taxon>Mucilaginibacter</taxon>
    </lineage>
</organism>
<dbReference type="Proteomes" id="UP000566071">
    <property type="component" value="Unassembled WGS sequence"/>
</dbReference>
<dbReference type="EMBL" id="JABFCR010000003">
    <property type="protein sequence ID" value="NNU33147.1"/>
    <property type="molecule type" value="Genomic_DNA"/>
</dbReference>
<evidence type="ECO:0000313" key="1">
    <source>
        <dbReference type="EMBL" id="NNU33147.1"/>
    </source>
</evidence>
<sequence length="71" mass="8047">MPVILFWQCYFCEILQQKKPLIPWLMARGWRVRWVGSEGQLGITINTMVANGVSGVPGVDGTWKDSQVPTR</sequence>
<keyword evidence="2" id="KW-1185">Reference proteome</keyword>
<dbReference type="RefSeq" id="WP_175268846.1">
    <property type="nucleotide sequence ID" value="NZ_JABFCR010000003.1"/>
</dbReference>